<dbReference type="SUPFAM" id="SSF82153">
    <property type="entry name" value="FAS1 domain"/>
    <property type="match status" value="1"/>
</dbReference>
<evidence type="ECO:0000259" key="3">
    <source>
        <dbReference type="PROSITE" id="PS50213"/>
    </source>
</evidence>
<dbReference type="AlphaFoldDB" id="A0AAX4P9N4"/>
<feature type="chain" id="PRO_5043433172" evidence="2">
    <location>
        <begin position="28"/>
        <end position="531"/>
    </location>
</feature>
<dbReference type="Gene3D" id="2.30.180.10">
    <property type="entry name" value="FAS1 domain"/>
    <property type="match status" value="1"/>
</dbReference>
<evidence type="ECO:0000256" key="2">
    <source>
        <dbReference type="SAM" id="SignalP"/>
    </source>
</evidence>
<name>A0AAX4P9N4_9CHLO</name>
<dbReference type="InterPro" id="IPR000782">
    <property type="entry name" value="FAS1_domain"/>
</dbReference>
<dbReference type="EMBL" id="CP151506">
    <property type="protein sequence ID" value="WZN62574.1"/>
    <property type="molecule type" value="Genomic_DNA"/>
</dbReference>
<protein>
    <submittedName>
        <fullName evidence="4">FAS1 domain-containing protein</fullName>
    </submittedName>
</protein>
<feature type="domain" description="FAS1" evidence="3">
    <location>
        <begin position="215"/>
        <end position="455"/>
    </location>
</feature>
<dbReference type="Proteomes" id="UP001472866">
    <property type="component" value="Chromosome 06"/>
</dbReference>
<feature type="region of interest" description="Disordered" evidence="1">
    <location>
        <begin position="467"/>
        <end position="493"/>
    </location>
</feature>
<proteinExistence type="predicted"/>
<feature type="signal peptide" evidence="2">
    <location>
        <begin position="1"/>
        <end position="27"/>
    </location>
</feature>
<keyword evidence="5" id="KW-1185">Reference proteome</keyword>
<dbReference type="InterPro" id="IPR036378">
    <property type="entry name" value="FAS1_dom_sf"/>
</dbReference>
<reference evidence="4 5" key="1">
    <citation type="submission" date="2024-03" db="EMBL/GenBank/DDBJ databases">
        <title>Complete genome sequence of the green alga Chloropicon roscoffensis RCC1871.</title>
        <authorList>
            <person name="Lemieux C."/>
            <person name="Pombert J.-F."/>
            <person name="Otis C."/>
            <person name="Turmel M."/>
        </authorList>
    </citation>
    <scope>NUCLEOTIDE SEQUENCE [LARGE SCALE GENOMIC DNA]</scope>
    <source>
        <strain evidence="4 5">RCC1871</strain>
    </source>
</reference>
<dbReference type="PROSITE" id="PS50213">
    <property type="entry name" value="FAS1"/>
    <property type="match status" value="1"/>
</dbReference>
<evidence type="ECO:0000313" key="4">
    <source>
        <dbReference type="EMBL" id="WZN62574.1"/>
    </source>
</evidence>
<feature type="region of interest" description="Disordered" evidence="1">
    <location>
        <begin position="50"/>
        <end position="72"/>
    </location>
</feature>
<sequence>MVSGSRVIATALALGLALASFSAIVAADDAAAHSVDPQASLPPWLRNAAADEAAQDDEQQAPAQSNETVSEVDSNADARVVLTSIILHPNRGVGQRQQVGIKNMGDAPIDLEGWRLTNEPEKNDTGFVFGETHREKCLHVKTVVPSEGTAVYHSKEAAGRLPCTLNFDLAKGQTLKLFDPEGNLKANLKLDFNGGGEYALAPGGGDYWNVQSNKGRTLMETIDRMGHFKHFARILRHFQFDRALAGLGRKRWQSCGPVAYYPYYACQTQYDEEYGIYYRNAPFTVFAPTDEAIERMLKDMGGSYPGAVPLTMEEYLSLDDGKVASDMAKYHVIKGYELTTKFIQPNSTLPFVHLPTNRNNSEIVAFVDYRSHSMCVHKDCVEAHTQDEFGCGQQVAWNKCEEDWMNDAGLFSRRELGYCEISCGKCEKTAETCMDVPIKDILAKNGVLHGIGAVLPMPEIIPVYVPPPPPEPEPEPEPEIPEMPTYGGLGLTNEMEDSTEMLGDLIELYLASRRERRERQANARVIDSTGK</sequence>
<accession>A0AAX4P9N4</accession>
<organism evidence="4 5">
    <name type="scientific">Chloropicon roscoffensis</name>
    <dbReference type="NCBI Taxonomy" id="1461544"/>
    <lineage>
        <taxon>Eukaryota</taxon>
        <taxon>Viridiplantae</taxon>
        <taxon>Chlorophyta</taxon>
        <taxon>Chloropicophyceae</taxon>
        <taxon>Chloropicales</taxon>
        <taxon>Chloropicaceae</taxon>
        <taxon>Chloropicon</taxon>
    </lineage>
</organism>
<evidence type="ECO:0000313" key="5">
    <source>
        <dbReference type="Proteomes" id="UP001472866"/>
    </source>
</evidence>
<keyword evidence="2" id="KW-0732">Signal</keyword>
<evidence type="ECO:0000256" key="1">
    <source>
        <dbReference type="SAM" id="MobiDB-lite"/>
    </source>
</evidence>
<gene>
    <name evidence="4" type="ORF">HKI87_06g41110</name>
</gene>